<organism evidence="11 12">
    <name type="scientific">Candidatus Ruthia endofausta</name>
    <dbReference type="NCBI Taxonomy" id="2738852"/>
    <lineage>
        <taxon>Bacteria</taxon>
        <taxon>Pseudomonadati</taxon>
        <taxon>Pseudomonadota</taxon>
        <taxon>Gammaproteobacteria</taxon>
        <taxon>Candidatus Pseudothioglobaceae</taxon>
        <taxon>Candidatus Ruthturnera</taxon>
    </lineage>
</organism>
<evidence type="ECO:0000256" key="4">
    <source>
        <dbReference type="ARBA" id="ARBA00022490"/>
    </source>
</evidence>
<dbReference type="GO" id="GO:0005737">
    <property type="term" value="C:cytoplasm"/>
    <property type="evidence" value="ECO:0007669"/>
    <property type="project" value="UniProtKB-SubCell"/>
</dbReference>
<keyword evidence="12" id="KW-1185">Reference proteome</keyword>
<dbReference type="InterPro" id="IPR027417">
    <property type="entry name" value="P-loop_NTPase"/>
</dbReference>
<dbReference type="RefSeq" id="WP_174605790.1">
    <property type="nucleotide sequence ID" value="NZ_CP054490.1"/>
</dbReference>
<dbReference type="GO" id="GO:0002949">
    <property type="term" value="P:tRNA threonylcarbamoyladenosine modification"/>
    <property type="evidence" value="ECO:0007669"/>
    <property type="project" value="InterPro"/>
</dbReference>
<evidence type="ECO:0000256" key="5">
    <source>
        <dbReference type="ARBA" id="ARBA00022694"/>
    </source>
</evidence>
<evidence type="ECO:0000256" key="2">
    <source>
        <dbReference type="ARBA" id="ARBA00007599"/>
    </source>
</evidence>
<evidence type="ECO:0000256" key="1">
    <source>
        <dbReference type="ARBA" id="ARBA00004496"/>
    </source>
</evidence>
<dbReference type="Pfam" id="PF02367">
    <property type="entry name" value="TsaE"/>
    <property type="match status" value="1"/>
</dbReference>
<proteinExistence type="inferred from homology"/>
<evidence type="ECO:0000256" key="6">
    <source>
        <dbReference type="ARBA" id="ARBA00022723"/>
    </source>
</evidence>
<dbReference type="InterPro" id="IPR003442">
    <property type="entry name" value="T6A_TsaE"/>
</dbReference>
<name>A0A6N0HPU4_9GAMM</name>
<dbReference type="SUPFAM" id="SSF52540">
    <property type="entry name" value="P-loop containing nucleoside triphosphate hydrolases"/>
    <property type="match status" value="1"/>
</dbReference>
<keyword evidence="11" id="KW-0808">Transferase</keyword>
<keyword evidence="4" id="KW-0963">Cytoplasm</keyword>
<sequence length="156" mass="17812">MAIILKLTLHSESETYDFAHQLARCAQLVDNSIVIYLEGDLGVGKTTLARGFIQFYGFKRVKSPTYSLVESYVNDKVNIHHFDCYRLSDAQELEYIGIREYLTPGHIQLIEWADLGKGIIASADMMIKITDDFDKRELEIITYTQVGKKLLTCINL</sequence>
<protein>
    <recommendedName>
        <fullName evidence="3">tRNA threonylcarbamoyladenosine biosynthesis protein TsaE</fullName>
    </recommendedName>
    <alternativeName>
        <fullName evidence="10">t(6)A37 threonylcarbamoyladenosine biosynthesis protein TsaE</fullName>
    </alternativeName>
</protein>
<gene>
    <name evidence="11" type="primary">tsaE</name>
    <name evidence="11" type="ORF">HUE58_04295</name>
</gene>
<evidence type="ECO:0000256" key="7">
    <source>
        <dbReference type="ARBA" id="ARBA00022741"/>
    </source>
</evidence>
<dbReference type="Proteomes" id="UP000509429">
    <property type="component" value="Chromosome"/>
</dbReference>
<keyword evidence="8" id="KW-0067">ATP-binding</keyword>
<dbReference type="PANTHER" id="PTHR33540:SF2">
    <property type="entry name" value="TRNA THREONYLCARBAMOYLADENOSINE BIOSYNTHESIS PROTEIN TSAE"/>
    <property type="match status" value="1"/>
</dbReference>
<keyword evidence="7" id="KW-0547">Nucleotide-binding</keyword>
<accession>A0A6N0HPU4</accession>
<evidence type="ECO:0000313" key="11">
    <source>
        <dbReference type="EMBL" id="QKQ24353.1"/>
    </source>
</evidence>
<evidence type="ECO:0000256" key="3">
    <source>
        <dbReference type="ARBA" id="ARBA00019010"/>
    </source>
</evidence>
<reference evidence="11 12" key="1">
    <citation type="submission" date="2020-05" db="EMBL/GenBank/DDBJ databases">
        <title>Horizontal transmission and recombination maintain forever young bacterial symbiont genomes.</title>
        <authorList>
            <person name="Russell S.L."/>
            <person name="Pepper-Tunick E."/>
            <person name="Svedberg J."/>
            <person name="Byrne A."/>
            <person name="Ruelas Castillo J."/>
            <person name="Vollmers C."/>
            <person name="Beinart R.A."/>
            <person name="Corbett-Detig R."/>
        </authorList>
    </citation>
    <scope>NUCLEOTIDE SEQUENCE [LARGE SCALE GENOMIC DNA]</scope>
    <source>
        <strain evidence="11">JDF_Ridge</strain>
    </source>
</reference>
<evidence type="ECO:0000256" key="9">
    <source>
        <dbReference type="ARBA" id="ARBA00022842"/>
    </source>
</evidence>
<dbReference type="KEGG" id="reo:HUE58_04295"/>
<dbReference type="GO" id="GO:0005524">
    <property type="term" value="F:ATP binding"/>
    <property type="evidence" value="ECO:0007669"/>
    <property type="project" value="UniProtKB-KW"/>
</dbReference>
<keyword evidence="9" id="KW-0460">Magnesium</keyword>
<dbReference type="PANTHER" id="PTHR33540">
    <property type="entry name" value="TRNA THREONYLCARBAMOYLADENOSINE BIOSYNTHESIS PROTEIN TSAE"/>
    <property type="match status" value="1"/>
</dbReference>
<dbReference type="AlphaFoldDB" id="A0A6N0HPU4"/>
<dbReference type="Gene3D" id="3.40.50.300">
    <property type="entry name" value="P-loop containing nucleotide triphosphate hydrolases"/>
    <property type="match status" value="1"/>
</dbReference>
<evidence type="ECO:0000256" key="10">
    <source>
        <dbReference type="ARBA" id="ARBA00032441"/>
    </source>
</evidence>
<dbReference type="GO" id="GO:0016740">
    <property type="term" value="F:transferase activity"/>
    <property type="evidence" value="ECO:0007669"/>
    <property type="project" value="UniProtKB-KW"/>
</dbReference>
<evidence type="ECO:0000313" key="12">
    <source>
        <dbReference type="Proteomes" id="UP000509429"/>
    </source>
</evidence>
<comment type="similarity">
    <text evidence="2">Belongs to the TsaE family.</text>
</comment>
<dbReference type="GO" id="GO:0046872">
    <property type="term" value="F:metal ion binding"/>
    <property type="evidence" value="ECO:0007669"/>
    <property type="project" value="UniProtKB-KW"/>
</dbReference>
<comment type="subcellular location">
    <subcellularLocation>
        <location evidence="1">Cytoplasm</location>
    </subcellularLocation>
</comment>
<dbReference type="EMBL" id="CP054490">
    <property type="protein sequence ID" value="QKQ24353.1"/>
    <property type="molecule type" value="Genomic_DNA"/>
</dbReference>
<keyword evidence="6" id="KW-0479">Metal-binding</keyword>
<keyword evidence="5" id="KW-0819">tRNA processing</keyword>
<dbReference type="NCBIfam" id="TIGR00150">
    <property type="entry name" value="T6A_YjeE"/>
    <property type="match status" value="1"/>
</dbReference>
<evidence type="ECO:0000256" key="8">
    <source>
        <dbReference type="ARBA" id="ARBA00022840"/>
    </source>
</evidence>